<dbReference type="EMBL" id="BTCM01000003">
    <property type="protein sequence ID" value="GMK56885.1"/>
    <property type="molecule type" value="Genomic_DNA"/>
</dbReference>
<keyword evidence="2" id="KW-0812">Transmembrane</keyword>
<feature type="compositionally biased region" description="Acidic residues" evidence="1">
    <location>
        <begin position="137"/>
        <end position="147"/>
    </location>
</feature>
<dbReference type="AlphaFoldDB" id="A0AAD3YBC3"/>
<accession>A0AAD3YBC3</accession>
<evidence type="ECO:0000256" key="1">
    <source>
        <dbReference type="SAM" id="MobiDB-lite"/>
    </source>
</evidence>
<name>A0AAD3YBC3_9TREE</name>
<gene>
    <name evidence="3" type="ORF">CspeluHIS016_0307250</name>
</gene>
<feature type="region of interest" description="Disordered" evidence="1">
    <location>
        <begin position="1"/>
        <end position="147"/>
    </location>
</feature>
<organism evidence="3 4">
    <name type="scientific">Cutaneotrichosporon spelunceum</name>
    <dbReference type="NCBI Taxonomy" id="1672016"/>
    <lineage>
        <taxon>Eukaryota</taxon>
        <taxon>Fungi</taxon>
        <taxon>Dikarya</taxon>
        <taxon>Basidiomycota</taxon>
        <taxon>Agaricomycotina</taxon>
        <taxon>Tremellomycetes</taxon>
        <taxon>Trichosporonales</taxon>
        <taxon>Trichosporonaceae</taxon>
        <taxon>Cutaneotrichosporon</taxon>
    </lineage>
</organism>
<dbReference type="Proteomes" id="UP001222932">
    <property type="component" value="Unassembled WGS sequence"/>
</dbReference>
<evidence type="ECO:0000313" key="4">
    <source>
        <dbReference type="Proteomes" id="UP001222932"/>
    </source>
</evidence>
<keyword evidence="2" id="KW-1133">Transmembrane helix</keyword>
<comment type="caution">
    <text evidence="3">The sequence shown here is derived from an EMBL/GenBank/DDBJ whole genome shotgun (WGS) entry which is preliminary data.</text>
</comment>
<feature type="transmembrane region" description="Helical" evidence="2">
    <location>
        <begin position="181"/>
        <end position="203"/>
    </location>
</feature>
<protein>
    <submittedName>
        <fullName evidence="3">Uncharacterized protein</fullName>
    </submittedName>
</protein>
<reference evidence="3" key="1">
    <citation type="journal article" date="2023" name="BMC Genomics">
        <title>Chromosome-level genome assemblies of Cutaneotrichosporon spp. (Trichosporonales, Basidiomycota) reveal imbalanced evolution between nucleotide sequences and chromosome synteny.</title>
        <authorList>
            <person name="Kobayashi Y."/>
            <person name="Kayamori A."/>
            <person name="Aoki K."/>
            <person name="Shiwa Y."/>
            <person name="Matsutani M."/>
            <person name="Fujita N."/>
            <person name="Sugita T."/>
            <person name="Iwasaki W."/>
            <person name="Tanaka N."/>
            <person name="Takashima M."/>
        </authorList>
    </citation>
    <scope>NUCLEOTIDE SEQUENCE</scope>
    <source>
        <strain evidence="3">HIS016</strain>
    </source>
</reference>
<reference evidence="3" key="2">
    <citation type="submission" date="2023-06" db="EMBL/GenBank/DDBJ databases">
        <authorList>
            <person name="Kobayashi Y."/>
            <person name="Kayamori A."/>
            <person name="Aoki K."/>
            <person name="Shiwa Y."/>
            <person name="Fujita N."/>
            <person name="Sugita T."/>
            <person name="Iwasaki W."/>
            <person name="Tanaka N."/>
            <person name="Takashima M."/>
        </authorList>
    </citation>
    <scope>NUCLEOTIDE SEQUENCE</scope>
    <source>
        <strain evidence="3">HIS016</strain>
    </source>
</reference>
<proteinExistence type="predicted"/>
<evidence type="ECO:0000256" key="2">
    <source>
        <dbReference type="SAM" id="Phobius"/>
    </source>
</evidence>
<keyword evidence="4" id="KW-1185">Reference proteome</keyword>
<evidence type="ECO:0000313" key="3">
    <source>
        <dbReference type="EMBL" id="GMK56885.1"/>
    </source>
</evidence>
<keyword evidence="2" id="KW-0472">Membrane</keyword>
<feature type="compositionally biased region" description="Pro residues" evidence="1">
    <location>
        <begin position="58"/>
        <end position="84"/>
    </location>
</feature>
<sequence>MAAPGMRSQQPPARPAGPRLPSVWKQSVPPPVPPKTPNTRSVPRSPTPTAPGSYPSPTTRPPPSPQVPHSPFADLPPPPVPPSIPYLSSRREPSEGSDSSASATAGPAPRITTPRKRVVARTRRPVSSPRRRKTEREDDCDDDWDEPDERPGLAATLSYLLAPLRLVLTPLYIMITPVLWHLLNVVILVFLVSLGLYLVHAWLRRALSVMFSPTSSVSGTVALLPFRAIATPTCLLAGVGCNLSLLAAPNMTARPFWQMATGGGEVDVAAVSRGLSREARQAKDIFESLTALGDGRMTAGLGHVRIHELGIAVQTGSTLEDRFFIGAELIELADLASDITDEIVTINAMSVNVFSWLFWEFSNVVSLLSLPPAQRPSSHRIGARLDSLINRLDRELDRVYLSVDGAIPLAARGRDKGWSLLRQLSEVHSDLKAEHDRFPGWQRAVDVSRRFFAGGDPSKLTRISRDLDLTRSTIGGIDETSKSLERVRIDLTAFRAQVRSFKGSVMGLHLGASEEIGLGPEQEMLILTAVVDELGAAVGRAKRRPVSESRMVDA</sequence>
<feature type="compositionally biased region" description="Basic residues" evidence="1">
    <location>
        <begin position="113"/>
        <end position="133"/>
    </location>
</feature>